<name>A0A290S3Y5_9GAMM</name>
<dbReference type="RefSeq" id="WP_010554205.1">
    <property type="nucleotide sequence ID" value="NZ_CP011025.1"/>
</dbReference>
<accession>A0A290S3Y5</accession>
<dbReference type="Proteomes" id="UP000016505">
    <property type="component" value="Chromosome I"/>
</dbReference>
<dbReference type="OrthoDB" id="6292047at2"/>
<dbReference type="KEGG" id="part:PARC_a2387"/>
<dbReference type="NCBIfam" id="NF038257">
    <property type="entry name" value="exopoly_VpsP"/>
    <property type="match status" value="1"/>
</dbReference>
<evidence type="ECO:0000313" key="2">
    <source>
        <dbReference type="Proteomes" id="UP000016505"/>
    </source>
</evidence>
<evidence type="ECO:0000313" key="1">
    <source>
        <dbReference type="EMBL" id="ATC86884.1"/>
    </source>
</evidence>
<dbReference type="AlphaFoldDB" id="A0A290S3Y5"/>
<gene>
    <name evidence="1" type="ORF">PARC_a2387</name>
</gene>
<sequence length="233" mass="26927">MININTNRLTQIAILAVITLVISYQSLQSMRANTWYFNALNILKQPEGSITPVELKLANDAITLATELEPTQPHYWQLSAYVKMLNLAVTNDPMIDKSLVYKRTEVNLLKSLELRQTWAETWIALAQVVSYQEGPSERVYEYIQQAKKVGPYKLDVQFGIIQIALMNWQKLSPKYKALYVAELNLAVKYGYKFYQVFDLAKQVDALPILCLSLKFGPHFEAVRTRWMFKKHCN</sequence>
<dbReference type="EMBL" id="CP011025">
    <property type="protein sequence ID" value="ATC86884.1"/>
    <property type="molecule type" value="Genomic_DNA"/>
</dbReference>
<reference evidence="1 2" key="1">
    <citation type="journal article" date="2012" name="J. Bacteriol.">
        <title>Genome sequences of type strains of seven species of the marine bacterium Pseudoalteromonas.</title>
        <authorList>
            <person name="Xie B.B."/>
            <person name="Shu Y.L."/>
            <person name="Qin Q.L."/>
            <person name="Rong J.C."/>
            <person name="Zhang X.Y."/>
            <person name="Chen X.L."/>
            <person name="Shi M."/>
            <person name="He H.L."/>
            <person name="Zhou B.C."/>
            <person name="Zhang Y.Z."/>
        </authorList>
    </citation>
    <scope>NUCLEOTIDE SEQUENCE [LARGE SCALE GENOMIC DNA]</scope>
    <source>
        <strain evidence="1 2">A 37-1-2</strain>
    </source>
</reference>
<proteinExistence type="predicted"/>
<organism evidence="1 2">
    <name type="scientific">Pseudoalteromonas arctica A 37-1-2</name>
    <dbReference type="NCBI Taxonomy" id="1117313"/>
    <lineage>
        <taxon>Bacteria</taxon>
        <taxon>Pseudomonadati</taxon>
        <taxon>Pseudomonadota</taxon>
        <taxon>Gammaproteobacteria</taxon>
        <taxon>Alteromonadales</taxon>
        <taxon>Pseudoalteromonadaceae</taxon>
        <taxon>Pseudoalteromonas</taxon>
    </lineage>
</organism>
<protein>
    <submittedName>
        <fullName evidence="1">Uncharacterized protein</fullName>
    </submittedName>
</protein>